<dbReference type="GO" id="GO:0016879">
    <property type="term" value="F:ligase activity, forming carbon-nitrogen bonds"/>
    <property type="evidence" value="ECO:0007669"/>
    <property type="project" value="UniProtKB-UniRule"/>
</dbReference>
<keyword evidence="1 2" id="KW-0819">tRNA processing</keyword>
<evidence type="ECO:0000313" key="3">
    <source>
        <dbReference type="EMBL" id="HIW92908.1"/>
    </source>
</evidence>
<keyword evidence="2" id="KW-0436">Ligase</keyword>
<comment type="subcellular location">
    <subcellularLocation>
        <location evidence="2">Cytoplasm</location>
    </subcellularLocation>
</comment>
<keyword evidence="2" id="KW-0067">ATP-binding</keyword>
<dbReference type="AlphaFoldDB" id="A0A9D1UML2"/>
<feature type="binding site" evidence="2">
    <location>
        <begin position="7"/>
        <end position="20"/>
    </location>
    <ligand>
        <name>ATP</name>
        <dbReference type="ChEBI" id="CHEBI:30616"/>
    </ligand>
</feature>
<feature type="binding site" evidence="2">
    <location>
        <begin position="184"/>
        <end position="185"/>
    </location>
    <ligand>
        <name>ATP</name>
        <dbReference type="ChEBI" id="CHEBI:30616"/>
    </ligand>
</feature>
<dbReference type="InterPro" id="IPR008513">
    <property type="entry name" value="tRNA(Met)_cyd_acetate_ligase"/>
</dbReference>
<comment type="catalytic activity">
    <reaction evidence="2">
        <text>cytidine(34) in elongator tRNA(Met) + acetate + ATP = N(4)-acetylcytidine(34) in elongator tRNA(Met) + AMP + diphosphate</text>
        <dbReference type="Rhea" id="RHEA:58144"/>
        <dbReference type="Rhea" id="RHEA-COMP:10693"/>
        <dbReference type="Rhea" id="RHEA-COMP:10694"/>
        <dbReference type="ChEBI" id="CHEBI:30089"/>
        <dbReference type="ChEBI" id="CHEBI:30616"/>
        <dbReference type="ChEBI" id="CHEBI:33019"/>
        <dbReference type="ChEBI" id="CHEBI:74900"/>
        <dbReference type="ChEBI" id="CHEBI:82748"/>
        <dbReference type="ChEBI" id="CHEBI:456215"/>
    </reaction>
</comment>
<dbReference type="Pfam" id="PF05636">
    <property type="entry name" value="HIGH_NTase1"/>
    <property type="match status" value="1"/>
</dbReference>
<dbReference type="PANTHER" id="PTHR37825:SF1">
    <property type="entry name" value="TRNA(MET) CYTIDINE ACETATE LIGASE"/>
    <property type="match status" value="1"/>
</dbReference>
<dbReference type="GO" id="GO:0005524">
    <property type="term" value="F:ATP binding"/>
    <property type="evidence" value="ECO:0007669"/>
    <property type="project" value="UniProtKB-KW"/>
</dbReference>
<protein>
    <recommendedName>
        <fullName evidence="2">tRNA(Met) cytidine acetate ligase</fullName>
        <ecNumber evidence="2">6.3.4.-</ecNumber>
    </recommendedName>
</protein>
<dbReference type="GO" id="GO:0005737">
    <property type="term" value="C:cytoplasm"/>
    <property type="evidence" value="ECO:0007669"/>
    <property type="project" value="UniProtKB-SubCell"/>
</dbReference>
<dbReference type="EC" id="6.3.4.-" evidence="2"/>
<name>A0A9D1UML2_9FIRM</name>
<evidence type="ECO:0000256" key="1">
    <source>
        <dbReference type="ARBA" id="ARBA00022694"/>
    </source>
</evidence>
<dbReference type="Proteomes" id="UP000824192">
    <property type="component" value="Unassembled WGS sequence"/>
</dbReference>
<dbReference type="GO" id="GO:0000049">
    <property type="term" value="F:tRNA binding"/>
    <property type="evidence" value="ECO:0007669"/>
    <property type="project" value="UniProtKB-KW"/>
</dbReference>
<dbReference type="InterPro" id="IPR014729">
    <property type="entry name" value="Rossmann-like_a/b/a_fold"/>
</dbReference>
<organism evidence="3 4">
    <name type="scientific">Candidatus Flavonifractor merdipullorum</name>
    <dbReference type="NCBI Taxonomy" id="2838590"/>
    <lineage>
        <taxon>Bacteria</taxon>
        <taxon>Bacillati</taxon>
        <taxon>Bacillota</taxon>
        <taxon>Clostridia</taxon>
        <taxon>Eubacteriales</taxon>
        <taxon>Oscillospiraceae</taxon>
        <taxon>Flavonifractor</taxon>
    </lineage>
</organism>
<feature type="binding site" evidence="2">
    <location>
        <position position="103"/>
    </location>
    <ligand>
        <name>ATP</name>
        <dbReference type="ChEBI" id="CHEBI:30616"/>
    </ligand>
</feature>
<evidence type="ECO:0000256" key="2">
    <source>
        <dbReference type="HAMAP-Rule" id="MF_01539"/>
    </source>
</evidence>
<dbReference type="HAMAP" id="MF_01539">
    <property type="entry name" value="TmcAL"/>
    <property type="match status" value="1"/>
</dbReference>
<dbReference type="SUPFAM" id="SSF52374">
    <property type="entry name" value="Nucleotidylyl transferase"/>
    <property type="match status" value="1"/>
</dbReference>
<dbReference type="GO" id="GO:0006400">
    <property type="term" value="P:tRNA modification"/>
    <property type="evidence" value="ECO:0007669"/>
    <property type="project" value="UniProtKB-UniRule"/>
</dbReference>
<dbReference type="PANTHER" id="PTHR37825">
    <property type="entry name" value="TRNA(MET) CYTIDINE ACETATE LIGASE"/>
    <property type="match status" value="1"/>
</dbReference>
<comment type="function">
    <text evidence="2">Catalyzes the formation of N(4)-acetylcytidine (ac(4)C) at the wobble position of elongator tRNA(Met), using acetate and ATP as substrates. First activates an acetate ion to form acetyladenylate (Ac-AMP) and then transfers the acetyl group to tRNA to form ac(4)C34.</text>
</comment>
<reference evidence="3" key="2">
    <citation type="submission" date="2021-04" db="EMBL/GenBank/DDBJ databases">
        <authorList>
            <person name="Gilroy R."/>
        </authorList>
    </citation>
    <scope>NUCLEOTIDE SEQUENCE</scope>
    <source>
        <strain evidence="3">ChiGjej6B6-1540</strain>
    </source>
</reference>
<keyword evidence="2" id="KW-0963">Cytoplasm</keyword>
<proteinExistence type="inferred from homology"/>
<keyword evidence="2" id="KW-0547">Nucleotide-binding</keyword>
<evidence type="ECO:0000313" key="4">
    <source>
        <dbReference type="Proteomes" id="UP000824192"/>
    </source>
</evidence>
<gene>
    <name evidence="2" type="primary">tmcAL</name>
    <name evidence="3" type="ORF">H9868_00030</name>
</gene>
<reference evidence="3" key="1">
    <citation type="journal article" date="2021" name="PeerJ">
        <title>Extensive microbial diversity within the chicken gut microbiome revealed by metagenomics and culture.</title>
        <authorList>
            <person name="Gilroy R."/>
            <person name="Ravi A."/>
            <person name="Getino M."/>
            <person name="Pursley I."/>
            <person name="Horton D.L."/>
            <person name="Alikhan N.F."/>
            <person name="Baker D."/>
            <person name="Gharbi K."/>
            <person name="Hall N."/>
            <person name="Watson M."/>
            <person name="Adriaenssens E.M."/>
            <person name="Foster-Nyarko E."/>
            <person name="Jarju S."/>
            <person name="Secka A."/>
            <person name="Antonio M."/>
            <person name="Oren A."/>
            <person name="Chaudhuri R.R."/>
            <person name="La Ragione R."/>
            <person name="Hildebrand F."/>
            <person name="Pallen M.J."/>
        </authorList>
    </citation>
    <scope>NUCLEOTIDE SEQUENCE</scope>
    <source>
        <strain evidence="3">ChiGjej6B6-1540</strain>
    </source>
</reference>
<keyword evidence="2" id="KW-0694">RNA-binding</keyword>
<feature type="binding site" evidence="2">
    <location>
        <position position="162"/>
    </location>
    <ligand>
        <name>ATP</name>
        <dbReference type="ChEBI" id="CHEBI:30616"/>
    </ligand>
</feature>
<dbReference type="EMBL" id="DXGA01000002">
    <property type="protein sequence ID" value="HIW92908.1"/>
    <property type="molecule type" value="Genomic_DNA"/>
</dbReference>
<accession>A0A9D1UML2</accession>
<comment type="similarity">
    <text evidence="2">Belongs to the TmcAL family.</text>
</comment>
<dbReference type="Gene3D" id="3.40.50.620">
    <property type="entry name" value="HUPs"/>
    <property type="match status" value="1"/>
</dbReference>
<comment type="caution">
    <text evidence="3">The sequence shown here is derived from an EMBL/GenBank/DDBJ whole genome shotgun (WGS) entry which is preliminary data.</text>
</comment>
<keyword evidence="2" id="KW-0820">tRNA-binding</keyword>
<sequence>MTAAGIVAEYNPFHTGHAHHVKRTRELLGPDCAVVCVMSGHWVQRGECALTDKWTRAAAALRGGVDLVLELPTVWACASAESFARGAVELLHATGVVDTLSFGSECADLSALRRAASCLDEARYTQLLRDGVSAGLPFPVARQKAVERLVGPEIASCLSRANDNLGIEYLRALPNDMDAVTIPRIGVGHDGGTAGGFASASHLRGLLRDGNTGEAAPYLTQSWTGPFADLSRIERAILARVRAMDRADWAALPDSGGAEGLPDRMKNAAASARSLAQLLEEAKTKRYTLARLRRLVTWAFLGLRAADRPAHPPYLRVLGCSLRGRSLLAQMRASASLPVLTKPAHARVLPREARRLFELESRCTDLYGLCFPQIQPCGLEWTTGPVVLRDAR</sequence>